<feature type="domain" description="RNA-binding S4" evidence="6">
    <location>
        <begin position="1"/>
        <end position="69"/>
    </location>
</feature>
<sequence length="87" mass="10183">MRIDKYLKISGIFKRRTLAQTACRSGRILINGRPAKPGDRVRVDDEITLLHPAWKMVIRVKMVPERKLPPQEELYEVLSREKRGEDL</sequence>
<dbReference type="CDD" id="cd00165">
    <property type="entry name" value="S4"/>
    <property type="match status" value="1"/>
</dbReference>
<keyword evidence="2" id="KW-0699">rRNA-binding</keyword>
<proteinExistence type="predicted"/>
<gene>
    <name evidence="7" type="ORF">QBE54_11315</name>
</gene>
<keyword evidence="4" id="KW-0648">Protein biosynthesis</keyword>
<dbReference type="SMART" id="SM00363">
    <property type="entry name" value="S4"/>
    <property type="match status" value="1"/>
</dbReference>
<evidence type="ECO:0000256" key="3">
    <source>
        <dbReference type="ARBA" id="ARBA00022884"/>
    </source>
</evidence>
<evidence type="ECO:0000256" key="5">
    <source>
        <dbReference type="PROSITE-ProRule" id="PRU00182"/>
    </source>
</evidence>
<evidence type="ECO:0000259" key="6">
    <source>
        <dbReference type="SMART" id="SM00363"/>
    </source>
</evidence>
<protein>
    <submittedName>
        <fullName evidence="7">S4 domain-containing protein</fullName>
    </submittedName>
</protein>
<dbReference type="InterPro" id="IPR036986">
    <property type="entry name" value="S4_RNA-bd_sf"/>
</dbReference>
<evidence type="ECO:0000256" key="4">
    <source>
        <dbReference type="ARBA" id="ARBA00022917"/>
    </source>
</evidence>
<organism evidence="7 8">
    <name type="scientific">Thermatribacter velox</name>
    <dbReference type="NCBI Taxonomy" id="3039681"/>
    <lineage>
        <taxon>Bacteria</taxon>
        <taxon>Pseudomonadati</taxon>
        <taxon>Atribacterota</taxon>
        <taxon>Atribacteria</taxon>
        <taxon>Atribacterales</taxon>
        <taxon>Thermatribacteraceae</taxon>
        <taxon>Thermatribacter</taxon>
    </lineage>
</organism>
<dbReference type="InterPro" id="IPR025490">
    <property type="entry name" value="RqcP"/>
</dbReference>
<reference evidence="7 8" key="1">
    <citation type="submission" date="2023-03" db="EMBL/GenBank/DDBJ databases">
        <title>Novel Species.</title>
        <authorList>
            <person name="Ma S."/>
        </authorList>
    </citation>
    <scope>NUCLEOTIDE SEQUENCE [LARGE SCALE GENOMIC DNA]</scope>
    <source>
        <strain evidence="7 8">B11</strain>
    </source>
</reference>
<evidence type="ECO:0000313" key="8">
    <source>
        <dbReference type="Proteomes" id="UP001461341"/>
    </source>
</evidence>
<dbReference type="PROSITE" id="PS50889">
    <property type="entry name" value="S4"/>
    <property type="match status" value="1"/>
</dbReference>
<dbReference type="InterPro" id="IPR002942">
    <property type="entry name" value="S4_RNA-bd"/>
</dbReference>
<dbReference type="Gene3D" id="3.10.290.10">
    <property type="entry name" value="RNA-binding S4 domain"/>
    <property type="match status" value="1"/>
</dbReference>
<dbReference type="SUPFAM" id="SSF55174">
    <property type="entry name" value="Alpha-L RNA-binding motif"/>
    <property type="match status" value="1"/>
</dbReference>
<keyword evidence="8" id="KW-1185">Reference proteome</keyword>
<name>A0ABZ2YAV5_9BACT</name>
<dbReference type="EMBL" id="CP121689">
    <property type="protein sequence ID" value="WZL76141.1"/>
    <property type="molecule type" value="Genomic_DNA"/>
</dbReference>
<evidence type="ECO:0000313" key="7">
    <source>
        <dbReference type="EMBL" id="WZL76141.1"/>
    </source>
</evidence>
<dbReference type="PIRSF" id="PIRSF038881">
    <property type="entry name" value="RNAbp_HP1423"/>
    <property type="match status" value="1"/>
</dbReference>
<accession>A0ABZ2YAV5</accession>
<dbReference type="RefSeq" id="WP_369018299.1">
    <property type="nucleotide sequence ID" value="NZ_CP121689.1"/>
</dbReference>
<evidence type="ECO:0000256" key="2">
    <source>
        <dbReference type="ARBA" id="ARBA00022730"/>
    </source>
</evidence>
<evidence type="ECO:0000256" key="1">
    <source>
        <dbReference type="ARBA" id="ARBA00022555"/>
    </source>
</evidence>
<dbReference type="Pfam" id="PF01479">
    <property type="entry name" value="S4"/>
    <property type="match status" value="1"/>
</dbReference>
<dbReference type="Proteomes" id="UP001461341">
    <property type="component" value="Chromosome"/>
</dbReference>
<keyword evidence="1" id="KW-0820">tRNA-binding</keyword>
<keyword evidence="3 5" id="KW-0694">RNA-binding</keyword>